<dbReference type="InterPro" id="IPR011625">
    <property type="entry name" value="A2M_N_BRD"/>
</dbReference>
<dbReference type="InterPro" id="IPR002890">
    <property type="entry name" value="MG2"/>
</dbReference>
<evidence type="ECO:0000256" key="3">
    <source>
        <dbReference type="ARBA" id="ARBA00023157"/>
    </source>
</evidence>
<dbReference type="Pfam" id="PF07703">
    <property type="entry name" value="A2M_BRD"/>
    <property type="match status" value="1"/>
</dbReference>
<dbReference type="InterPro" id="IPR051802">
    <property type="entry name" value="YfhM-like"/>
</dbReference>
<dbReference type="CDD" id="cd02891">
    <property type="entry name" value="A2M_like"/>
    <property type="match status" value="1"/>
</dbReference>
<feature type="chain" id="PRO_5041347676" evidence="4">
    <location>
        <begin position="32"/>
        <end position="1579"/>
    </location>
</feature>
<keyword evidence="3" id="KW-1015">Disulfide bond</keyword>
<dbReference type="SMART" id="SM01360">
    <property type="entry name" value="A2M"/>
    <property type="match status" value="1"/>
</dbReference>
<dbReference type="InterPro" id="IPR001599">
    <property type="entry name" value="Macroglobln_a2"/>
</dbReference>
<proteinExistence type="inferred from homology"/>
<dbReference type="Pfam" id="PF07678">
    <property type="entry name" value="TED_complement"/>
    <property type="match status" value="1"/>
</dbReference>
<dbReference type="Proteomes" id="UP001165667">
    <property type="component" value="Unassembled WGS sequence"/>
</dbReference>
<dbReference type="GO" id="GO:0004866">
    <property type="term" value="F:endopeptidase inhibitor activity"/>
    <property type="evidence" value="ECO:0007669"/>
    <property type="project" value="InterPro"/>
</dbReference>
<dbReference type="InterPro" id="IPR047565">
    <property type="entry name" value="Alpha-macroglob_thiol-ester_cl"/>
</dbReference>
<comment type="similarity">
    <text evidence="1">Belongs to the protease inhibitor I39 (alpha-2-macroglobulin) family. Bacterial alpha-2-macroglobulin subfamily.</text>
</comment>
<dbReference type="Pfam" id="PF17962">
    <property type="entry name" value="bMG6"/>
    <property type="match status" value="1"/>
</dbReference>
<dbReference type="Pfam" id="PF01835">
    <property type="entry name" value="MG2"/>
    <property type="match status" value="1"/>
</dbReference>
<dbReference type="InterPro" id="IPR026284">
    <property type="entry name" value="A2MG_proteobact"/>
</dbReference>
<dbReference type="PANTHER" id="PTHR40094:SF1">
    <property type="entry name" value="UBIQUITIN DOMAIN-CONTAINING PROTEIN"/>
    <property type="match status" value="1"/>
</dbReference>
<dbReference type="InterPro" id="IPR019742">
    <property type="entry name" value="MacrogloblnA2_CS"/>
</dbReference>
<dbReference type="InterPro" id="IPR041246">
    <property type="entry name" value="Bact_MG10"/>
</dbReference>
<dbReference type="Pfam" id="PF00207">
    <property type="entry name" value="A2M"/>
    <property type="match status" value="1"/>
</dbReference>
<dbReference type="InterPro" id="IPR049120">
    <property type="entry name" value="A2M_bMG2"/>
</dbReference>
<name>A0AA41YT17_9HYPH</name>
<evidence type="ECO:0000256" key="2">
    <source>
        <dbReference type="ARBA" id="ARBA00022729"/>
    </source>
</evidence>
<dbReference type="GO" id="GO:0005615">
    <property type="term" value="C:extracellular space"/>
    <property type="evidence" value="ECO:0007669"/>
    <property type="project" value="InterPro"/>
</dbReference>
<dbReference type="Pfam" id="PF17973">
    <property type="entry name" value="bMG10"/>
    <property type="match status" value="1"/>
</dbReference>
<evidence type="ECO:0000256" key="4">
    <source>
        <dbReference type="SAM" id="SignalP"/>
    </source>
</evidence>
<dbReference type="PROSITE" id="PS00477">
    <property type="entry name" value="ALPHA_2_MACROGLOBULIN"/>
    <property type="match status" value="1"/>
</dbReference>
<keyword evidence="8" id="KW-1185">Reference proteome</keyword>
<dbReference type="PIRSF" id="PIRSF038980">
    <property type="entry name" value="A2M_bac"/>
    <property type="match status" value="1"/>
</dbReference>
<feature type="domain" description="Alpha-2-macroglobulin" evidence="6">
    <location>
        <begin position="920"/>
        <end position="1009"/>
    </location>
</feature>
<dbReference type="InterPro" id="IPR041203">
    <property type="entry name" value="Bact_A2M_MG5"/>
</dbReference>
<reference evidence="7" key="1">
    <citation type="submission" date="2022-05" db="EMBL/GenBank/DDBJ databases">
        <authorList>
            <person name="Pankratov T."/>
        </authorList>
    </citation>
    <scope>NUCLEOTIDE SEQUENCE</scope>
    <source>
        <strain evidence="7">BP6-180914</strain>
    </source>
</reference>
<evidence type="ECO:0000259" key="6">
    <source>
        <dbReference type="SMART" id="SM01360"/>
    </source>
</evidence>
<protein>
    <submittedName>
        <fullName evidence="7">Alpha-2-macroglobulin family protein</fullName>
    </submittedName>
</protein>
<dbReference type="InterPro" id="IPR008930">
    <property type="entry name" value="Terpenoid_cyclase/PrenylTrfase"/>
</dbReference>
<evidence type="ECO:0000313" key="7">
    <source>
        <dbReference type="EMBL" id="MCW6506795.1"/>
    </source>
</evidence>
<organism evidence="7 8">
    <name type="scientific">Lichenifustis flavocetrariae</name>
    <dbReference type="NCBI Taxonomy" id="2949735"/>
    <lineage>
        <taxon>Bacteria</taxon>
        <taxon>Pseudomonadati</taxon>
        <taxon>Pseudomonadota</taxon>
        <taxon>Alphaproteobacteria</taxon>
        <taxon>Hyphomicrobiales</taxon>
        <taxon>Lichenihabitantaceae</taxon>
        <taxon>Lichenifustis</taxon>
    </lineage>
</organism>
<feature type="domain" description="Alpha-2-macroglobulin bait region" evidence="5">
    <location>
        <begin position="718"/>
        <end position="858"/>
    </location>
</feature>
<keyword evidence="2 4" id="KW-0732">Signal</keyword>
<dbReference type="Gene3D" id="1.50.10.20">
    <property type="match status" value="1"/>
</dbReference>
<dbReference type="SMART" id="SM01359">
    <property type="entry name" value="A2M_N_2"/>
    <property type="match status" value="1"/>
</dbReference>
<dbReference type="RefSeq" id="WP_282583141.1">
    <property type="nucleotide sequence ID" value="NZ_JAMOIM010000001.1"/>
</dbReference>
<dbReference type="Gene3D" id="2.60.40.1930">
    <property type="match status" value="1"/>
</dbReference>
<dbReference type="Pfam" id="PF11974">
    <property type="entry name" value="bMG3"/>
    <property type="match status" value="1"/>
</dbReference>
<feature type="signal peptide" evidence="4">
    <location>
        <begin position="1"/>
        <end position="31"/>
    </location>
</feature>
<evidence type="ECO:0000256" key="1">
    <source>
        <dbReference type="ARBA" id="ARBA00010556"/>
    </source>
</evidence>
<dbReference type="InterPro" id="IPR011626">
    <property type="entry name" value="Alpha-macroglobulin_TED"/>
</dbReference>
<dbReference type="PANTHER" id="PTHR40094">
    <property type="entry name" value="ALPHA-2-MACROGLOBULIN HOMOLOG"/>
    <property type="match status" value="1"/>
</dbReference>
<sequence>MAGHYLGRSTAWLAGLSLTALAVFGATPASAVDYLNVTVQPDRVVPGACFSFSSALPRGNAAAFDPFVAIEPATDHVVQPRGKDLCVTGLQHGTHYSVRLKSGLPAADGSTLAKDVTVAIDVPDREPVVSFDGSKTLLPYTDGVGLPLRSVNVSKAHIVLYRFGERALADRVGNDWFGQGVSGWAANQIAEQGSKVFEGRVDIVNKANQQVTTALPISQLVKSLLPGVYVALAVPEGKPVEDDTDRATQWFSVSDVGLVTIKTAAGLLISTRSLQTAQPLPDVELRLVAHSSEILTTIRTDAEGRALIPGGLLRGEGGDAPRLLSASTARGDFSWIQLDTPSLDLTDLDIKGRTPPGALDVFLWTDRGVYRPGETIHLGTLLRDGAARLASPTPLVLHLVRPDGVEATQLKPDLARAGGGTLDIPVPDNAYSGEWTIWAGTGTKDRLGSTTVSVQDFVPPRLEAKLSLPDGPMRLGDAISPTIKADYFYGSPGAELSGQIEATIQTAAEPFPDLADYSFGLVQEPFLPKALDAQDFTTDDQGAATVPLPTGDTPDTSGPLELALHATVNDVDGRAATTDLTHALVTADRFIGLRTSFQGGIPENAQAAFDLVLVDGAGHPVGPAGLKWDLVHEDYTYNTFFRDGRWQSEEIVSDARVNGGDLALDANGRGHLSVAVTSGRFRLEAYDESGKTASSVRFTAGWWGNVAADDRKPDVMPVTLDPGAAPGHIRARVEPAFAGRVLVMLDGGSLHQVREADVPKGGGIVEFDAADVPAAGAYVVAIAVSATGAVVPRLPVRAVGLAWVPGATAAHRLDVALDAPEKIQPKTSLSVGITVTGAPKDRPAYVTVAAVDEAVLRMTDFTAPDPADFFLGRRAPDFELRDVYGTLIDPAGQAGRLVEGGDARAKLQLGGVDVKTFKTVALFSGAVELDPDGHGHVALDVPDFSGKLRLMAVAWTADRFGHAERAVTVRPPLLAELTLPRFLTPGDKAQVRVMLTALEAPEQTYKITLSADGPLSFERDDVLFKDVKRDKRRYADRMLTATGALGPAHIHMVATGDDGTKVVRDFDIGVRSPNAYVTTRQIRTLDPDGKLTAGDALGQDLVPGTGTLDVAVATVPAFDVPGLLAELRRYPYGCAEQTVSRAFPELFAATLGGSAAAPVDDAVTGQGAIARLYSLQAQDGSFGYWSAFDSGNIWLTAYVIDFLQHAEKQGLSVPESMKTRAVNWLVGRFATAGQEPQDVAAAAYTAVVLSRAGKLDLSQLRYVATHDRAILPSDLARVQFATVLMRSGERDLASDLLQATAIVRKPNVYLSDYGSDLRDRAMMLSLAAEEKVLPPNALLTQATDLARLASGQAWMSTQEETWVLRSAFDLKTKTPLDILLDGKAIKGQTRASVSTPLGQNRAIEVVNKGHDPVYLSLATTGVPSGPQPRFENGFNLQRDVYHLDGSPADLADVHQNDELVMVLSGKMAGDLQRKVLAVDRLPAGLEPETIGLSGDRDTTKFAWLKDLTEPTFTALRDDRYLAGFDLTQGSQTFKVAYVVRAVTPGTYARPGAQVEDMYVPAYFARTDAGTLDVKAARKP</sequence>
<dbReference type="EMBL" id="JAMOIM010000001">
    <property type="protein sequence ID" value="MCW6506795.1"/>
    <property type="molecule type" value="Genomic_DNA"/>
</dbReference>
<accession>A0AA41YT17</accession>
<dbReference type="InterPro" id="IPR041462">
    <property type="entry name" value="Bact_A2M_MG6"/>
</dbReference>
<dbReference type="Pfam" id="PF17972">
    <property type="entry name" value="bMG5"/>
    <property type="match status" value="1"/>
</dbReference>
<dbReference type="SUPFAM" id="SSF48239">
    <property type="entry name" value="Terpenoid cyclases/Protein prenyltransferases"/>
    <property type="match status" value="1"/>
</dbReference>
<evidence type="ECO:0000313" key="8">
    <source>
        <dbReference type="Proteomes" id="UP001165667"/>
    </source>
</evidence>
<gene>
    <name evidence="7" type="ORF">M8523_02020</name>
</gene>
<dbReference type="SMART" id="SM01419">
    <property type="entry name" value="Thiol-ester_cl"/>
    <property type="match status" value="1"/>
</dbReference>
<dbReference type="Pfam" id="PF21142">
    <property type="entry name" value="A2M_bMG2"/>
    <property type="match status" value="1"/>
</dbReference>
<comment type="caution">
    <text evidence="7">The sequence shown here is derived from an EMBL/GenBank/DDBJ whole genome shotgun (WGS) entry which is preliminary data.</text>
</comment>
<dbReference type="InterPro" id="IPR021868">
    <property type="entry name" value="Alpha_2_Macroglob_MG3"/>
</dbReference>
<evidence type="ECO:0000259" key="5">
    <source>
        <dbReference type="SMART" id="SM01359"/>
    </source>
</evidence>